<accession>A0A8K1C6Y8</accession>
<dbReference type="GO" id="GO:0006457">
    <property type="term" value="P:protein folding"/>
    <property type="evidence" value="ECO:0007669"/>
    <property type="project" value="InterPro"/>
</dbReference>
<organism evidence="8 9">
    <name type="scientific">Pythium oligandrum</name>
    <name type="common">Mycoparasitic fungus</name>
    <dbReference type="NCBI Taxonomy" id="41045"/>
    <lineage>
        <taxon>Eukaryota</taxon>
        <taxon>Sar</taxon>
        <taxon>Stramenopiles</taxon>
        <taxon>Oomycota</taxon>
        <taxon>Peronosporomycetes</taxon>
        <taxon>Pythiales</taxon>
        <taxon>Pythiaceae</taxon>
        <taxon>Pythium</taxon>
    </lineage>
</organism>
<reference evidence="8" key="1">
    <citation type="submission" date="2019-03" db="EMBL/GenBank/DDBJ databases">
        <title>Long read genome sequence of the mycoparasitic Pythium oligandrum ATCC 38472 isolated from sugarbeet rhizosphere.</title>
        <authorList>
            <person name="Gaulin E."/>
        </authorList>
    </citation>
    <scope>NUCLEOTIDE SEQUENCE</scope>
    <source>
        <strain evidence="8">ATCC 38472_TT</strain>
    </source>
</reference>
<dbReference type="PANTHER" id="PTHR17600">
    <property type="entry name" value="MESODERM DEVELOPMENT CANDIDATE 2"/>
    <property type="match status" value="1"/>
</dbReference>
<dbReference type="OrthoDB" id="75833at2759"/>
<comment type="subcellular location">
    <subcellularLocation>
        <location evidence="1">Endoplasmic reticulum</location>
    </subcellularLocation>
</comment>
<keyword evidence="9" id="KW-1185">Reference proteome</keyword>
<evidence type="ECO:0000256" key="3">
    <source>
        <dbReference type="ARBA" id="ARBA00022687"/>
    </source>
</evidence>
<dbReference type="Gene3D" id="3.30.70.260">
    <property type="match status" value="1"/>
</dbReference>
<feature type="compositionally biased region" description="Polar residues" evidence="7">
    <location>
        <begin position="171"/>
        <end position="181"/>
    </location>
</feature>
<sequence>MLLVASLSTVDAFRRRSIDVEALEKAWEAGDAVQELESHADEQYERLKKIPEAEARAIGPQMVFVTLREQPEDASTLAAKWKEMLWNGGLEVNIYEIDAHKVLVGLQKGMYITELQGFLKDQSIVREYEWNGQTYHVNTLPVSPTSAQAKPRVKKPKKKKKKKESMKSLEASANSLMTDEL</sequence>
<evidence type="ECO:0000313" key="9">
    <source>
        <dbReference type="Proteomes" id="UP000794436"/>
    </source>
</evidence>
<proteinExistence type="inferred from homology"/>
<dbReference type="InterPro" id="IPR019330">
    <property type="entry name" value="MESD"/>
</dbReference>
<dbReference type="PANTHER" id="PTHR17600:SF2">
    <property type="entry name" value="LRP CHAPERONE MESD"/>
    <property type="match status" value="1"/>
</dbReference>
<dbReference type="Pfam" id="PF10185">
    <property type="entry name" value="Mesd"/>
    <property type="match status" value="1"/>
</dbReference>
<keyword evidence="3" id="KW-0879">Wnt signaling pathway</keyword>
<evidence type="ECO:0000313" key="8">
    <source>
        <dbReference type="EMBL" id="TMW57398.1"/>
    </source>
</evidence>
<dbReference type="GO" id="GO:0016055">
    <property type="term" value="P:Wnt signaling pathway"/>
    <property type="evidence" value="ECO:0007669"/>
    <property type="project" value="UniProtKB-KW"/>
</dbReference>
<name>A0A8K1C6Y8_PYTOL</name>
<comment type="similarity">
    <text evidence="2">Belongs to the MESD family.</text>
</comment>
<feature type="region of interest" description="Disordered" evidence="7">
    <location>
        <begin position="141"/>
        <end position="181"/>
    </location>
</feature>
<dbReference type="GO" id="GO:0005783">
    <property type="term" value="C:endoplasmic reticulum"/>
    <property type="evidence" value="ECO:0007669"/>
    <property type="project" value="UniProtKB-SubCell"/>
</dbReference>
<keyword evidence="6" id="KW-0143">Chaperone</keyword>
<evidence type="ECO:0000256" key="1">
    <source>
        <dbReference type="ARBA" id="ARBA00004240"/>
    </source>
</evidence>
<evidence type="ECO:0000256" key="5">
    <source>
        <dbReference type="ARBA" id="ARBA00022824"/>
    </source>
</evidence>
<keyword evidence="5" id="KW-0256">Endoplasmic reticulum</keyword>
<comment type="caution">
    <text evidence="8">The sequence shown here is derived from an EMBL/GenBank/DDBJ whole genome shotgun (WGS) entry which is preliminary data.</text>
</comment>
<gene>
    <name evidence="8" type="ORF">Poli38472_003323</name>
</gene>
<evidence type="ECO:0000256" key="6">
    <source>
        <dbReference type="ARBA" id="ARBA00023186"/>
    </source>
</evidence>
<evidence type="ECO:0000256" key="4">
    <source>
        <dbReference type="ARBA" id="ARBA00022729"/>
    </source>
</evidence>
<dbReference type="AlphaFoldDB" id="A0A8K1C6Y8"/>
<evidence type="ECO:0000256" key="7">
    <source>
        <dbReference type="SAM" id="MobiDB-lite"/>
    </source>
</evidence>
<dbReference type="Proteomes" id="UP000794436">
    <property type="component" value="Unassembled WGS sequence"/>
</dbReference>
<protein>
    <submittedName>
        <fullName evidence="8">Uncharacterized protein</fullName>
    </submittedName>
</protein>
<dbReference type="EMBL" id="SPLM01000144">
    <property type="protein sequence ID" value="TMW57398.1"/>
    <property type="molecule type" value="Genomic_DNA"/>
</dbReference>
<evidence type="ECO:0000256" key="2">
    <source>
        <dbReference type="ARBA" id="ARBA00011068"/>
    </source>
</evidence>
<keyword evidence="4" id="KW-0732">Signal</keyword>
<feature type="compositionally biased region" description="Basic residues" evidence="7">
    <location>
        <begin position="151"/>
        <end position="164"/>
    </location>
</feature>